<dbReference type="Pfam" id="PF00069">
    <property type="entry name" value="Pkinase"/>
    <property type="match status" value="1"/>
</dbReference>
<dbReference type="AlphaFoldDB" id="A0A6M5YPJ7"/>
<evidence type="ECO:0000259" key="5">
    <source>
        <dbReference type="PROSITE" id="PS50011"/>
    </source>
</evidence>
<dbReference type="GO" id="GO:0005524">
    <property type="term" value="F:ATP binding"/>
    <property type="evidence" value="ECO:0007669"/>
    <property type="project" value="UniProtKB-KW"/>
</dbReference>
<dbReference type="SMART" id="SM00220">
    <property type="entry name" value="S_TKc"/>
    <property type="match status" value="1"/>
</dbReference>
<dbReference type="InterPro" id="IPR011009">
    <property type="entry name" value="Kinase-like_dom_sf"/>
</dbReference>
<evidence type="ECO:0000256" key="2">
    <source>
        <dbReference type="ARBA" id="ARBA00022741"/>
    </source>
</evidence>
<dbReference type="PANTHER" id="PTHR43289">
    <property type="entry name" value="MITOGEN-ACTIVATED PROTEIN KINASE KINASE KINASE 20-RELATED"/>
    <property type="match status" value="1"/>
</dbReference>
<dbReference type="SUPFAM" id="SSF56112">
    <property type="entry name" value="Protein kinase-like (PK-like)"/>
    <property type="match status" value="1"/>
</dbReference>
<accession>A0A6M5YPJ7</accession>
<evidence type="ECO:0000313" key="6">
    <source>
        <dbReference type="EMBL" id="QJW94892.1"/>
    </source>
</evidence>
<evidence type="ECO:0000256" key="1">
    <source>
        <dbReference type="ARBA" id="ARBA00022679"/>
    </source>
</evidence>
<dbReference type="RefSeq" id="WP_171470794.1">
    <property type="nucleotide sequence ID" value="NZ_CP053452.2"/>
</dbReference>
<keyword evidence="2" id="KW-0547">Nucleotide-binding</keyword>
<proteinExistence type="predicted"/>
<name>A0A6M5YPJ7_9BACT</name>
<keyword evidence="1" id="KW-0808">Transferase</keyword>
<keyword evidence="3" id="KW-0418">Kinase</keyword>
<reference evidence="7" key="1">
    <citation type="submission" date="2020-05" db="EMBL/GenBank/DDBJ databases">
        <title>Frigoriglobus tundricola gen. nov., sp. nov., a psychrotolerant cellulolytic planctomycete of the family Gemmataceae with two divergent copies of 16S rRNA gene.</title>
        <authorList>
            <person name="Kulichevskaya I.S."/>
            <person name="Ivanova A.A."/>
            <person name="Naumoff D.G."/>
            <person name="Beletsky A.V."/>
            <person name="Rijpstra W.I.C."/>
            <person name="Sinninghe Damste J.S."/>
            <person name="Mardanov A.V."/>
            <person name="Ravin N.V."/>
            <person name="Dedysh S.N."/>
        </authorList>
    </citation>
    <scope>NUCLEOTIDE SEQUENCE [LARGE SCALE GENOMIC DNA]</scope>
    <source>
        <strain evidence="7">PL17</strain>
    </source>
</reference>
<dbReference type="Gene3D" id="3.30.200.20">
    <property type="entry name" value="Phosphorylase Kinase, domain 1"/>
    <property type="match status" value="1"/>
</dbReference>
<dbReference type="InterPro" id="IPR000719">
    <property type="entry name" value="Prot_kinase_dom"/>
</dbReference>
<dbReference type="EMBL" id="CP053452">
    <property type="protein sequence ID" value="QJW94892.1"/>
    <property type="molecule type" value="Genomic_DNA"/>
</dbReference>
<dbReference type="InterPro" id="IPR008271">
    <property type="entry name" value="Ser/Thr_kinase_AS"/>
</dbReference>
<evidence type="ECO:0000256" key="3">
    <source>
        <dbReference type="ARBA" id="ARBA00022777"/>
    </source>
</evidence>
<evidence type="ECO:0000313" key="7">
    <source>
        <dbReference type="Proteomes" id="UP000503447"/>
    </source>
</evidence>
<evidence type="ECO:0000256" key="4">
    <source>
        <dbReference type="ARBA" id="ARBA00022840"/>
    </source>
</evidence>
<dbReference type="CDD" id="cd14014">
    <property type="entry name" value="STKc_PknB_like"/>
    <property type="match status" value="1"/>
</dbReference>
<dbReference type="KEGG" id="ftj:FTUN_2418"/>
<gene>
    <name evidence="6" type="ORF">FTUN_2418</name>
</gene>
<keyword evidence="4" id="KW-0067">ATP-binding</keyword>
<organism evidence="6 7">
    <name type="scientific">Frigoriglobus tundricola</name>
    <dbReference type="NCBI Taxonomy" id="2774151"/>
    <lineage>
        <taxon>Bacteria</taxon>
        <taxon>Pseudomonadati</taxon>
        <taxon>Planctomycetota</taxon>
        <taxon>Planctomycetia</taxon>
        <taxon>Gemmatales</taxon>
        <taxon>Gemmataceae</taxon>
        <taxon>Frigoriglobus</taxon>
    </lineage>
</organism>
<dbReference type="PANTHER" id="PTHR43289:SF6">
    <property type="entry name" value="SERINE_THREONINE-PROTEIN KINASE NEKL-3"/>
    <property type="match status" value="1"/>
</dbReference>
<dbReference type="GO" id="GO:0004674">
    <property type="term" value="F:protein serine/threonine kinase activity"/>
    <property type="evidence" value="ECO:0007669"/>
    <property type="project" value="TreeGrafter"/>
</dbReference>
<protein>
    <recommendedName>
        <fullName evidence="5">Protein kinase domain-containing protein</fullName>
    </recommendedName>
</protein>
<dbReference type="PROSITE" id="PS50011">
    <property type="entry name" value="PROTEIN_KINASE_DOM"/>
    <property type="match status" value="1"/>
</dbReference>
<dbReference type="Gene3D" id="1.10.510.10">
    <property type="entry name" value="Transferase(Phosphotransferase) domain 1"/>
    <property type="match status" value="1"/>
</dbReference>
<dbReference type="Proteomes" id="UP000503447">
    <property type="component" value="Chromosome"/>
</dbReference>
<keyword evidence="7" id="KW-1185">Reference proteome</keyword>
<feature type="domain" description="Protein kinase" evidence="5">
    <location>
        <begin position="1"/>
        <end position="253"/>
    </location>
</feature>
<dbReference type="PROSITE" id="PS00108">
    <property type="entry name" value="PROTEIN_KINASE_ST"/>
    <property type="match status" value="1"/>
</dbReference>
<sequence length="1147" mass="122915">MAAVLKARDLELGRIVALKILPPEAARDPESVNRFKQEGRAAAKLDHDNVARVYFCGEDQGLHFIAFEFVEGDNLRVLIDRRGPLTAAECVPYMMQVAAGLNHAAERGVVHRDIKPSNILITPDGRAKIVDMGLARYLDSDAVNGGVTQSGVTLGTFDYISPEQALDPRRADVRSDIYSLGCTFYHALTGRPPVPEGTAARKLRAHQNEPPLDPRELNPAVPDELAAVLAHMMAKAPADRYQTPTELIAHLKGLAERLRLGADPLANDSATKAVPAETRLLPQEPRVRPWWVLAVAAVALAAVAFVVATSNPGPAPGVFGGADLAKEKAPDVPLPSEKGVGPPVGLKPPTGPVTTVPALVDRLEDPNATGRVRVELGPGKFDLTKLPRSVSFKGRSLELVGAPGGGTRVVLAADQNRDAPGSLVLKATDETKSLTLRNIWFDLTLTRNVTEEVPPRTELFGLQLDAAQVSLDDCVFSTSDRNLDSYSPRSVAVTRSTAGPLRLDVLRCLFAPGSGVGVTVPTGAKVYVTDSGFAPHEAGIHIESPLIAGADPRAQTTDVQLEHSSFMLDPGECAVETDAPAATSVTTADCLFAPVGGPPVLPTFPTTSAAISRGVVVRVRGARPDGVEVKPRSGRTNAFYNVDLLGTRDDTIEAGDKGFVALKQRPWAIGDTLAAARDPESPWKAFRLKVAGPEVDGALLTVDKKPEPLGAAFYQPDNKRRLTYEGMDGFTWGGIARPKPAAEVRQKVWYPKPPPGTEALPGVYANLGALLDQLRPGEDVLIRHDGELPCDTIKLRSQAKPNEGEFRVTFRPYPGCQPVLTVHKDSELDQTLFKLLGGEVTFENVHFRLAPDQPKERQTVTAVALLGGKGCAFNSCVFTLAEEDEAKVAAVHLPDVEKAMVMKADTRVVPKVTFTNCLVRGRGRGVWVGASRPVTLEMTNTLTALDGPVFFAEAGGEAVAGTSTAKFTRVTVLAGGPVVEMHGKSAEARSSGLVKLDVETSRCLFVAVKDAGLPLVELDGVEPTDWKTVLGWQIKEGEGNRYVNFDPSADLAVIRPGGDGLEKRWTRTDWVANIGEPTNADKRFGTITFAAPVPLLKGLAAVRPADVVAREFLFQDLEDAKTLDAGVDQQEWKKKPLPLANLTKPKP</sequence>